<dbReference type="EMBL" id="HE663493">
    <property type="protein sequence ID" value="CCG07294.1"/>
    <property type="molecule type" value="Genomic_DNA"/>
</dbReference>
<dbReference type="HOGENOM" id="CLU_071269_3_0_5"/>
<gene>
    <name evidence="2" type="ORF">RSPPHO_00668</name>
</gene>
<dbReference type="CDD" id="cd06532">
    <property type="entry name" value="Glyco_transf_25"/>
    <property type="match status" value="1"/>
</dbReference>
<proteinExistence type="predicted"/>
<evidence type="ECO:0000313" key="2">
    <source>
        <dbReference type="EMBL" id="CCG07294.1"/>
    </source>
</evidence>
<keyword evidence="3" id="KW-1185">Reference proteome</keyword>
<dbReference type="Proteomes" id="UP000033220">
    <property type="component" value="Chromosome DSM 122"/>
</dbReference>
<dbReference type="PATRIC" id="fig|1150469.3.peg.771"/>
<reference evidence="2 3" key="1">
    <citation type="submission" date="2012-02" db="EMBL/GenBank/DDBJ databases">
        <title>Shotgun genome sequence of Phaeospirillum photometricum DSM 122.</title>
        <authorList>
            <person name="Duquesne K."/>
            <person name="Sturgis J."/>
        </authorList>
    </citation>
    <scope>NUCLEOTIDE SEQUENCE [LARGE SCALE GENOMIC DNA]</scope>
    <source>
        <strain evidence="3">DSM122</strain>
    </source>
</reference>
<evidence type="ECO:0000313" key="3">
    <source>
        <dbReference type="Proteomes" id="UP000033220"/>
    </source>
</evidence>
<keyword evidence="2" id="KW-0808">Transferase</keyword>
<dbReference type="STRING" id="1150469.RSPPHO_00668"/>
<dbReference type="Pfam" id="PF01755">
    <property type="entry name" value="Glyco_transf_25"/>
    <property type="match status" value="1"/>
</dbReference>
<accession>H6SQ24</accession>
<name>H6SQ24_PARPM</name>
<dbReference type="InterPro" id="IPR002654">
    <property type="entry name" value="Glyco_trans_25"/>
</dbReference>
<dbReference type="AlphaFoldDB" id="H6SQ24"/>
<organism evidence="2 3">
    <name type="scientific">Pararhodospirillum photometricum DSM 122</name>
    <dbReference type="NCBI Taxonomy" id="1150469"/>
    <lineage>
        <taxon>Bacteria</taxon>
        <taxon>Pseudomonadati</taxon>
        <taxon>Pseudomonadota</taxon>
        <taxon>Alphaproteobacteria</taxon>
        <taxon>Rhodospirillales</taxon>
        <taxon>Rhodospirillaceae</taxon>
        <taxon>Pararhodospirillum</taxon>
    </lineage>
</organism>
<dbReference type="KEGG" id="rpm:RSPPHO_00668"/>
<dbReference type="GO" id="GO:0016740">
    <property type="term" value="F:transferase activity"/>
    <property type="evidence" value="ECO:0007669"/>
    <property type="project" value="UniProtKB-KW"/>
</dbReference>
<feature type="domain" description="Glycosyl transferase family 25" evidence="1">
    <location>
        <begin position="18"/>
        <end position="190"/>
    </location>
</feature>
<protein>
    <submittedName>
        <fullName evidence="2">Glycosyl transferase, family 25</fullName>
    </submittedName>
</protein>
<evidence type="ECO:0000259" key="1">
    <source>
        <dbReference type="Pfam" id="PF01755"/>
    </source>
</evidence>
<sequence>MAPRQESHQRVSTMTFGLFVINLARSTQRRERILGSLAEVGLEAQIWEAVDGATLDPAHAPRYDQHERRRRFGHDLTPNEIACALSHLGCIEAAWKSGLEKVCILEDDVTVVPEFPDVLKACLALPPGVDMVKFYGLRHRRHRVVCSLTPTHSLIRPLHATCGTQGYLLDRVGMEKALAACSPLVMQIDISLDRYWENGMRLFAVSPAPLIEPGSLPSDIQAPRVDPWRADRDHRLRLRLKAHKLQDSIRRHWSNLTGGFNRLP</sequence>
<dbReference type="eggNOG" id="COG3306">
    <property type="taxonomic scope" value="Bacteria"/>
</dbReference>